<dbReference type="Proteomes" id="UP000193920">
    <property type="component" value="Unassembled WGS sequence"/>
</dbReference>
<evidence type="ECO:0000313" key="3">
    <source>
        <dbReference type="Proteomes" id="UP000193920"/>
    </source>
</evidence>
<dbReference type="OrthoDB" id="4772757at2759"/>
<sequence>MENKDNNQVENDGNNEQLINYKNHSLNRFTIKSYFDDKLSNVNIIDCNGNNGNTPLVYAIKNQSLSIVEALINKRADVNYLIQNNNSDYNTIKLIFNLIEENKENGKQNIKKGS</sequence>
<organism evidence="2 3">
    <name type="scientific">Neocallimastix californiae</name>
    <dbReference type="NCBI Taxonomy" id="1754190"/>
    <lineage>
        <taxon>Eukaryota</taxon>
        <taxon>Fungi</taxon>
        <taxon>Fungi incertae sedis</taxon>
        <taxon>Chytridiomycota</taxon>
        <taxon>Chytridiomycota incertae sedis</taxon>
        <taxon>Neocallimastigomycetes</taxon>
        <taxon>Neocallimastigales</taxon>
        <taxon>Neocallimastigaceae</taxon>
        <taxon>Neocallimastix</taxon>
    </lineage>
</organism>
<evidence type="ECO:0000313" key="2">
    <source>
        <dbReference type="EMBL" id="ORY21657.1"/>
    </source>
</evidence>
<dbReference type="SMART" id="SM00248">
    <property type="entry name" value="ANK"/>
    <property type="match status" value="1"/>
</dbReference>
<name>A0A1Y2AHI6_9FUNG</name>
<dbReference type="PROSITE" id="PS50088">
    <property type="entry name" value="ANK_REPEAT"/>
    <property type="match status" value="1"/>
</dbReference>
<dbReference type="InterPro" id="IPR036770">
    <property type="entry name" value="Ankyrin_rpt-contain_sf"/>
</dbReference>
<feature type="repeat" description="ANK" evidence="1">
    <location>
        <begin position="51"/>
        <end position="83"/>
    </location>
</feature>
<keyword evidence="1" id="KW-0040">ANK repeat</keyword>
<dbReference type="PROSITE" id="PS50297">
    <property type="entry name" value="ANK_REP_REGION"/>
    <property type="match status" value="1"/>
</dbReference>
<dbReference type="SUPFAM" id="SSF48403">
    <property type="entry name" value="Ankyrin repeat"/>
    <property type="match status" value="1"/>
</dbReference>
<protein>
    <submittedName>
        <fullName evidence="2">Uncharacterized protein</fullName>
    </submittedName>
</protein>
<dbReference type="EMBL" id="MCOG01000261">
    <property type="protein sequence ID" value="ORY21657.1"/>
    <property type="molecule type" value="Genomic_DNA"/>
</dbReference>
<keyword evidence="3" id="KW-1185">Reference proteome</keyword>
<dbReference type="AlphaFoldDB" id="A0A1Y2AHI6"/>
<reference evidence="2 3" key="1">
    <citation type="submission" date="2016-08" db="EMBL/GenBank/DDBJ databases">
        <title>A Parts List for Fungal Cellulosomes Revealed by Comparative Genomics.</title>
        <authorList>
            <consortium name="DOE Joint Genome Institute"/>
            <person name="Haitjema C.H."/>
            <person name="Gilmore S.P."/>
            <person name="Henske J.K."/>
            <person name="Solomon K.V."/>
            <person name="De Groot R."/>
            <person name="Kuo A."/>
            <person name="Mondo S.J."/>
            <person name="Salamov A.A."/>
            <person name="Labutti K."/>
            <person name="Zhao Z."/>
            <person name="Chiniquy J."/>
            <person name="Barry K."/>
            <person name="Brewer H.M."/>
            <person name="Purvine S.O."/>
            <person name="Wright A.T."/>
            <person name="Boxma B."/>
            <person name="Van Alen T."/>
            <person name="Hackstein J.H."/>
            <person name="Baker S.E."/>
            <person name="Grigoriev I.V."/>
            <person name="O'Malley M.A."/>
        </authorList>
    </citation>
    <scope>NUCLEOTIDE SEQUENCE [LARGE SCALE GENOMIC DNA]</scope>
    <source>
        <strain evidence="2 3">G1</strain>
    </source>
</reference>
<dbReference type="Pfam" id="PF00023">
    <property type="entry name" value="Ank"/>
    <property type="match status" value="1"/>
</dbReference>
<accession>A0A1Y2AHI6</accession>
<gene>
    <name evidence="2" type="ORF">LY90DRAFT_515962</name>
</gene>
<proteinExistence type="predicted"/>
<evidence type="ECO:0000256" key="1">
    <source>
        <dbReference type="PROSITE-ProRule" id="PRU00023"/>
    </source>
</evidence>
<comment type="caution">
    <text evidence="2">The sequence shown here is derived from an EMBL/GenBank/DDBJ whole genome shotgun (WGS) entry which is preliminary data.</text>
</comment>
<dbReference type="Gene3D" id="1.25.40.20">
    <property type="entry name" value="Ankyrin repeat-containing domain"/>
    <property type="match status" value="1"/>
</dbReference>
<dbReference type="InterPro" id="IPR002110">
    <property type="entry name" value="Ankyrin_rpt"/>
</dbReference>